<dbReference type="GO" id="GO:0005524">
    <property type="term" value="F:ATP binding"/>
    <property type="evidence" value="ECO:0007669"/>
    <property type="project" value="InterPro"/>
</dbReference>
<dbReference type="EMBL" id="AENN01000001">
    <property type="protein sequence ID" value="EFR32099.1"/>
    <property type="molecule type" value="Genomic_DNA"/>
</dbReference>
<evidence type="ECO:0000256" key="4">
    <source>
        <dbReference type="HAMAP-Rule" id="MF_00149"/>
    </source>
</evidence>
<evidence type="ECO:0000259" key="6">
    <source>
        <dbReference type="SMART" id="SM01340"/>
    </source>
</evidence>
<reference evidence="7 8" key="1">
    <citation type="submission" date="2010-10" db="EMBL/GenBank/DDBJ databases">
        <authorList>
            <person name="Durkin A.S."/>
            <person name="Madupu R."/>
            <person name="Torralba M."/>
            <person name="Gillis M."/>
            <person name="Methe B."/>
            <person name="Sutton G."/>
            <person name="Nelson K.E."/>
        </authorList>
    </citation>
    <scope>NUCLEOTIDE SEQUENCE [LARGE SCALE GENOMIC DNA]</scope>
    <source>
        <strain evidence="7 8">ACS-139-V-Col8</strain>
    </source>
</reference>
<dbReference type="OrthoDB" id="9763467at2"/>
<comment type="function">
    <text evidence="4">This protein is involved in the repair of mismatches in DNA. It is required for dam-dependent methyl-directed DNA mismatch repair. May act as a 'molecular matchmaker', a protein that promotes the formation of a stable complex between two or more DNA-binding proteins in an ATP-dependent manner without itself being part of a final effector complex.</text>
</comment>
<dbReference type="GO" id="GO:0030983">
    <property type="term" value="F:mismatched DNA binding"/>
    <property type="evidence" value="ECO:0007669"/>
    <property type="project" value="InterPro"/>
</dbReference>
<dbReference type="CDD" id="cd00782">
    <property type="entry name" value="MutL_Trans"/>
    <property type="match status" value="1"/>
</dbReference>
<dbReference type="PANTHER" id="PTHR10073:SF12">
    <property type="entry name" value="DNA MISMATCH REPAIR PROTEIN MLH1"/>
    <property type="match status" value="1"/>
</dbReference>
<accession>E4KLX4</accession>
<evidence type="ECO:0000313" key="7">
    <source>
        <dbReference type="EMBL" id="EFR32099.1"/>
    </source>
</evidence>
<dbReference type="SUPFAM" id="SSF55874">
    <property type="entry name" value="ATPase domain of HSP90 chaperone/DNA topoisomerase II/histidine kinase"/>
    <property type="match status" value="1"/>
</dbReference>
<dbReference type="Gene3D" id="3.30.230.10">
    <property type="match status" value="1"/>
</dbReference>
<dbReference type="InterPro" id="IPR013507">
    <property type="entry name" value="DNA_mismatch_S5_2-like"/>
</dbReference>
<evidence type="ECO:0000256" key="2">
    <source>
        <dbReference type="ARBA" id="ARBA00022763"/>
    </source>
</evidence>
<dbReference type="InterPro" id="IPR020667">
    <property type="entry name" value="DNA_mismatch_repair_MutL"/>
</dbReference>
<dbReference type="Gene3D" id="3.30.1540.20">
    <property type="entry name" value="MutL, C-terminal domain, dimerisation subdomain"/>
    <property type="match status" value="1"/>
</dbReference>
<comment type="similarity">
    <text evidence="1 4">Belongs to the DNA mismatch repair MutL/HexB family.</text>
</comment>
<gene>
    <name evidence="4 7" type="primary">mutL</name>
    <name evidence="7" type="ORF">HMPREF9257_0957</name>
</gene>
<dbReference type="STRING" id="908337.HMPREF9257_0957"/>
<evidence type="ECO:0000313" key="8">
    <source>
        <dbReference type="Proteomes" id="UP000005990"/>
    </source>
</evidence>
<evidence type="ECO:0000256" key="1">
    <source>
        <dbReference type="ARBA" id="ARBA00006082"/>
    </source>
</evidence>
<dbReference type="GO" id="GO:0032300">
    <property type="term" value="C:mismatch repair complex"/>
    <property type="evidence" value="ECO:0007669"/>
    <property type="project" value="InterPro"/>
</dbReference>
<name>E4KLX4_9LACT</name>
<dbReference type="Pfam" id="PF08676">
    <property type="entry name" value="MutL_C"/>
    <property type="match status" value="1"/>
</dbReference>
<dbReference type="RefSeq" id="WP_006417579.1">
    <property type="nucleotide sequence ID" value="NZ_AENN01000001.1"/>
</dbReference>
<dbReference type="GO" id="GO:0140664">
    <property type="term" value="F:ATP-dependent DNA damage sensor activity"/>
    <property type="evidence" value="ECO:0007669"/>
    <property type="project" value="InterPro"/>
</dbReference>
<proteinExistence type="inferred from homology"/>
<sequence length="656" mass="73673">MSKIKQMPAALSNQIAAGEVVERPASVVKELVENSIDAGASIISVYLEEAGISQIMVQDNGEGMDAEDLQLAFLPHATSKIYRLNDLFNVHSLGFRGEALASIGSVAKVRVESCQAGQDQANFVEIAGSKLMNQGQCAGNQGTKIEVKSLFYNTPARLKHLKTLQTELKHIIRFVQNMALAYPQIQFSLFNNQQKLFQTSGRGRLQESIAQIYQANLARQLIALNVADDDFKVSGFISPPTLTRTSRNYIHWFVNGRAVYSNQLNQVLIKAYGRQLMIGRYPISILVIDLDPRLVDANVHPTKQTVRLSKESELAKLIQDGVKACLGEVNPVPNLGQTLVAQDNYRLSERTIPLDLNGSIGKVDSNFQHQQDPDQVDQEVENKLVRQENCSKPPMSHYQALEQALGIDRENSCSQGNDQRHPTRALPDSNFKAVLDSEIQQSSEVYERETEKQGIDFAALRYVGQIHGTYLIAESESGFYLIDQHAAQERLRYEHFMTYDPDVTLQQDLLLPHVFEFSLEQMTTIEIIKPSLEKLGIFLENLGPNSYQLPSYPNWILDEDLDDLIYGLVDRLLKEPDLTVAQLKEASIIMSSCRGAIKANHYLAPKEAEALIKDMAHLEDPYHCPHGRPVFVEFDQKSLEKIFKRIQDSHEGGLVR</sequence>
<dbReference type="SMART" id="SM01340">
    <property type="entry name" value="DNA_mis_repair"/>
    <property type="match status" value="1"/>
</dbReference>
<dbReference type="InterPro" id="IPR038973">
    <property type="entry name" value="MutL/Mlh/Pms-like"/>
</dbReference>
<dbReference type="InterPro" id="IPR042121">
    <property type="entry name" value="MutL_C_regsub"/>
</dbReference>
<dbReference type="InterPro" id="IPR036890">
    <property type="entry name" value="HATPase_C_sf"/>
</dbReference>
<dbReference type="InterPro" id="IPR014790">
    <property type="entry name" value="MutL_C"/>
</dbReference>
<dbReference type="GO" id="GO:0006298">
    <property type="term" value="P:mismatch repair"/>
    <property type="evidence" value="ECO:0007669"/>
    <property type="project" value="UniProtKB-UniRule"/>
</dbReference>
<dbReference type="HAMAP" id="MF_00149">
    <property type="entry name" value="DNA_mis_repair"/>
    <property type="match status" value="1"/>
</dbReference>
<dbReference type="SUPFAM" id="SSF54211">
    <property type="entry name" value="Ribosomal protein S5 domain 2-like"/>
    <property type="match status" value="1"/>
</dbReference>
<dbReference type="InterPro" id="IPR014721">
    <property type="entry name" value="Ribsml_uS5_D2-typ_fold_subgr"/>
</dbReference>
<dbReference type="GO" id="GO:0016887">
    <property type="term" value="F:ATP hydrolysis activity"/>
    <property type="evidence" value="ECO:0007669"/>
    <property type="project" value="InterPro"/>
</dbReference>
<dbReference type="CDD" id="cd16926">
    <property type="entry name" value="HATPase_MutL-MLH-PMS-like"/>
    <property type="match status" value="1"/>
</dbReference>
<organism evidence="7 8">
    <name type="scientific">Eremococcus coleocola ACS-139-V-Col8</name>
    <dbReference type="NCBI Taxonomy" id="908337"/>
    <lineage>
        <taxon>Bacteria</taxon>
        <taxon>Bacillati</taxon>
        <taxon>Bacillota</taxon>
        <taxon>Bacilli</taxon>
        <taxon>Lactobacillales</taxon>
        <taxon>Aerococcaceae</taxon>
        <taxon>Eremococcus</taxon>
    </lineage>
</organism>
<dbReference type="NCBIfam" id="TIGR00585">
    <property type="entry name" value="mutl"/>
    <property type="match status" value="1"/>
</dbReference>
<keyword evidence="2 4" id="KW-0227">DNA damage</keyword>
<dbReference type="InterPro" id="IPR037198">
    <property type="entry name" value="MutL_C_sf"/>
</dbReference>
<dbReference type="SUPFAM" id="SSF118116">
    <property type="entry name" value="DNA mismatch repair protein MutL"/>
    <property type="match status" value="1"/>
</dbReference>
<dbReference type="eggNOG" id="COG0323">
    <property type="taxonomic scope" value="Bacteria"/>
</dbReference>
<feature type="domain" description="MutL C-terminal dimerisation" evidence="5">
    <location>
        <begin position="462"/>
        <end position="603"/>
    </location>
</feature>
<dbReference type="FunFam" id="3.30.565.10:FF:000003">
    <property type="entry name" value="DNA mismatch repair endonuclease MutL"/>
    <property type="match status" value="1"/>
</dbReference>
<keyword evidence="8" id="KW-1185">Reference proteome</keyword>
<dbReference type="Pfam" id="PF01119">
    <property type="entry name" value="DNA_mis_repair"/>
    <property type="match status" value="1"/>
</dbReference>
<keyword evidence="3 4" id="KW-0234">DNA repair</keyword>
<dbReference type="InterPro" id="IPR042120">
    <property type="entry name" value="MutL_C_dimsub"/>
</dbReference>
<evidence type="ECO:0000259" key="5">
    <source>
        <dbReference type="SMART" id="SM00853"/>
    </source>
</evidence>
<dbReference type="SMART" id="SM00853">
    <property type="entry name" value="MutL_C"/>
    <property type="match status" value="1"/>
</dbReference>
<dbReference type="Pfam" id="PF13589">
    <property type="entry name" value="HATPase_c_3"/>
    <property type="match status" value="1"/>
</dbReference>
<dbReference type="InterPro" id="IPR014762">
    <property type="entry name" value="DNA_mismatch_repair_CS"/>
</dbReference>
<protein>
    <recommendedName>
        <fullName evidence="4">DNA mismatch repair protein MutL</fullName>
    </recommendedName>
</protein>
<dbReference type="PROSITE" id="PS00058">
    <property type="entry name" value="DNA_MISMATCH_REPAIR_1"/>
    <property type="match status" value="1"/>
</dbReference>
<dbReference type="Gene3D" id="3.30.1370.100">
    <property type="entry name" value="MutL, C-terminal domain, regulatory subdomain"/>
    <property type="match status" value="1"/>
</dbReference>
<dbReference type="InterPro" id="IPR002099">
    <property type="entry name" value="MutL/Mlh/PMS"/>
</dbReference>
<feature type="domain" description="DNA mismatch repair protein S5" evidence="6">
    <location>
        <begin position="209"/>
        <end position="327"/>
    </location>
</feature>
<dbReference type="PANTHER" id="PTHR10073">
    <property type="entry name" value="DNA MISMATCH REPAIR PROTEIN MLH, PMS, MUTL"/>
    <property type="match status" value="1"/>
</dbReference>
<dbReference type="Gene3D" id="3.30.565.10">
    <property type="entry name" value="Histidine kinase-like ATPase, C-terminal domain"/>
    <property type="match status" value="1"/>
</dbReference>
<dbReference type="InterPro" id="IPR020568">
    <property type="entry name" value="Ribosomal_Su5_D2-typ_SF"/>
</dbReference>
<dbReference type="Proteomes" id="UP000005990">
    <property type="component" value="Unassembled WGS sequence"/>
</dbReference>
<evidence type="ECO:0000256" key="3">
    <source>
        <dbReference type="ARBA" id="ARBA00023204"/>
    </source>
</evidence>
<dbReference type="AlphaFoldDB" id="E4KLX4"/>
<comment type="caution">
    <text evidence="7">The sequence shown here is derived from an EMBL/GenBank/DDBJ whole genome shotgun (WGS) entry which is preliminary data.</text>
</comment>